<dbReference type="Gene3D" id="3.10.450.50">
    <property type="match status" value="1"/>
</dbReference>
<dbReference type="EMBL" id="LCFP01000004">
    <property type="protein sequence ID" value="KKS97959.1"/>
    <property type="molecule type" value="Genomic_DNA"/>
</dbReference>
<name>A0A0G1DJV7_9BACT</name>
<dbReference type="Proteomes" id="UP000034894">
    <property type="component" value="Unassembled WGS sequence"/>
</dbReference>
<gene>
    <name evidence="1" type="ORF">UV73_C0004G0101</name>
</gene>
<evidence type="ECO:0000313" key="2">
    <source>
        <dbReference type="Proteomes" id="UP000034894"/>
    </source>
</evidence>
<dbReference type="STRING" id="1618443.UV73_C0004G0101"/>
<dbReference type="InterPro" id="IPR032710">
    <property type="entry name" value="NTF2-like_dom_sf"/>
</dbReference>
<reference evidence="1 2" key="1">
    <citation type="journal article" date="2015" name="Nature">
        <title>rRNA introns, odd ribosomes, and small enigmatic genomes across a large radiation of phyla.</title>
        <authorList>
            <person name="Brown C.T."/>
            <person name="Hug L.A."/>
            <person name="Thomas B.C."/>
            <person name="Sharon I."/>
            <person name="Castelle C.J."/>
            <person name="Singh A."/>
            <person name="Wilkins M.J."/>
            <person name="Williams K.H."/>
            <person name="Banfield J.F."/>
        </authorList>
    </citation>
    <scope>NUCLEOTIDE SEQUENCE [LARGE SCALE GENOMIC DNA]</scope>
</reference>
<dbReference type="AlphaFoldDB" id="A0A0G1DJV7"/>
<sequence>MKKDAGWEWINKMGQAWIDKKPEVITSLFAEKFKYYETPFEKPITNKTNLIKLWLDVPDSQKNISFNFEIISEKNRQYTAHWRASFTRIPSGIKAELDGIFLIKLNQHDSCTLFKQWWISKEK</sequence>
<evidence type="ECO:0000313" key="1">
    <source>
        <dbReference type="EMBL" id="KKS97959.1"/>
    </source>
</evidence>
<evidence type="ECO:0008006" key="3">
    <source>
        <dbReference type="Google" id="ProtNLM"/>
    </source>
</evidence>
<proteinExistence type="predicted"/>
<dbReference type="SUPFAM" id="SSF54427">
    <property type="entry name" value="NTF2-like"/>
    <property type="match status" value="1"/>
</dbReference>
<accession>A0A0G1DJV7</accession>
<organism evidence="1 2">
    <name type="scientific">Candidatus Gottesmanbacteria bacterium GW2011_GWA2_43_14</name>
    <dbReference type="NCBI Taxonomy" id="1618443"/>
    <lineage>
        <taxon>Bacteria</taxon>
        <taxon>Candidatus Gottesmaniibacteriota</taxon>
    </lineage>
</organism>
<comment type="caution">
    <text evidence="1">The sequence shown here is derived from an EMBL/GenBank/DDBJ whole genome shotgun (WGS) entry which is preliminary data.</text>
</comment>
<protein>
    <recommendedName>
        <fullName evidence="3">SnoaL-like domain-containing protein</fullName>
    </recommendedName>
</protein>